<name>A0A3S9P0P4_9BACT</name>
<dbReference type="Gene3D" id="2.40.50.100">
    <property type="match status" value="2"/>
</dbReference>
<keyword evidence="3" id="KW-1185">Reference proteome</keyword>
<evidence type="ECO:0000313" key="3">
    <source>
        <dbReference type="Proteomes" id="UP000267268"/>
    </source>
</evidence>
<reference evidence="2 3" key="1">
    <citation type="submission" date="2018-12" db="EMBL/GenBank/DDBJ databases">
        <title>Flammeovirga pectinis sp. nov., isolated from the gut of the Korean scallop, Patinopecten yessoensis.</title>
        <authorList>
            <person name="Bae J.-W."/>
            <person name="Jeong Y.-S."/>
            <person name="Kang W."/>
        </authorList>
    </citation>
    <scope>NUCLEOTIDE SEQUENCE [LARGE SCALE GENOMIC DNA]</scope>
    <source>
        <strain evidence="2 3">L12M1</strain>
    </source>
</reference>
<feature type="domain" description="Transport-associated OB type 1" evidence="1">
    <location>
        <begin position="68"/>
        <end position="130"/>
    </location>
</feature>
<evidence type="ECO:0000313" key="2">
    <source>
        <dbReference type="EMBL" id="AZQ61752.1"/>
    </source>
</evidence>
<evidence type="ECO:0000259" key="1">
    <source>
        <dbReference type="Pfam" id="PF03459"/>
    </source>
</evidence>
<dbReference type="EMBL" id="CP034562">
    <property type="protein sequence ID" value="AZQ61752.1"/>
    <property type="molecule type" value="Genomic_DNA"/>
</dbReference>
<dbReference type="AlphaFoldDB" id="A0A3S9P0P4"/>
<gene>
    <name evidence="2" type="ORF">EI427_05740</name>
</gene>
<sequence length="133" mass="14509">MNSLKGKITEVISEGIASLVHVNCSSISFSIVVLDNKETNQKLKVDYPVCILFKNTEVIISTTSLEVSSIENSFQGKIIDIDNGKIMCNLIIATAIGNIKALITSQQLNVLNLSLDTNVYLGIKSNEIMIAYD</sequence>
<dbReference type="KEGG" id="fll:EI427_05740"/>
<accession>A0A3S9P0P4</accession>
<dbReference type="SUPFAM" id="SSF50331">
    <property type="entry name" value="MOP-like"/>
    <property type="match status" value="1"/>
</dbReference>
<organism evidence="2 3">
    <name type="scientific">Flammeovirga pectinis</name>
    <dbReference type="NCBI Taxonomy" id="2494373"/>
    <lineage>
        <taxon>Bacteria</taxon>
        <taxon>Pseudomonadati</taxon>
        <taxon>Bacteroidota</taxon>
        <taxon>Cytophagia</taxon>
        <taxon>Cytophagales</taxon>
        <taxon>Flammeovirgaceae</taxon>
        <taxon>Flammeovirga</taxon>
    </lineage>
</organism>
<dbReference type="InterPro" id="IPR005116">
    <property type="entry name" value="Transp-assoc_OB_typ1"/>
</dbReference>
<proteinExistence type="predicted"/>
<protein>
    <recommendedName>
        <fullName evidence="1">Transport-associated OB type 1 domain-containing protein</fullName>
    </recommendedName>
</protein>
<dbReference type="RefSeq" id="WP_126612567.1">
    <property type="nucleotide sequence ID" value="NZ_CP034562.1"/>
</dbReference>
<dbReference type="InterPro" id="IPR008995">
    <property type="entry name" value="Mo/tungstate-bd_C_term_dom"/>
</dbReference>
<dbReference type="Pfam" id="PF03459">
    <property type="entry name" value="TOBE"/>
    <property type="match status" value="1"/>
</dbReference>
<dbReference type="Proteomes" id="UP000267268">
    <property type="component" value="Chromosome 1"/>
</dbReference>
<dbReference type="OrthoDB" id="8719578at2"/>